<gene>
    <name evidence="1" type="ORF">NOO_LOCUS10691</name>
</gene>
<reference evidence="1 2" key="1">
    <citation type="submission" date="2018-08" db="EMBL/GenBank/DDBJ databases">
        <authorList>
            <person name="Laetsch R D."/>
            <person name="Stevens L."/>
            <person name="Kumar S."/>
            <person name="Blaxter L. M."/>
        </authorList>
    </citation>
    <scope>NUCLEOTIDE SEQUENCE [LARGE SCALE GENOMIC DNA]</scope>
</reference>
<dbReference type="InterPro" id="IPR043502">
    <property type="entry name" value="DNA/RNA_pol_sf"/>
</dbReference>
<proteinExistence type="predicted"/>
<evidence type="ECO:0008006" key="3">
    <source>
        <dbReference type="Google" id="ProtNLM"/>
    </source>
</evidence>
<feature type="non-terminal residue" evidence="1">
    <location>
        <position position="1"/>
    </location>
</feature>
<dbReference type="InterPro" id="IPR008042">
    <property type="entry name" value="Retrotrans_Pao"/>
</dbReference>
<evidence type="ECO:0000313" key="1">
    <source>
        <dbReference type="EMBL" id="VDM94418.1"/>
    </source>
</evidence>
<dbReference type="Proteomes" id="UP000271087">
    <property type="component" value="Unassembled WGS sequence"/>
</dbReference>
<dbReference type="PANTHER" id="PTHR47331">
    <property type="entry name" value="PHD-TYPE DOMAIN-CONTAINING PROTEIN"/>
    <property type="match status" value="1"/>
</dbReference>
<dbReference type="OrthoDB" id="5872779at2759"/>
<organism evidence="1 2">
    <name type="scientific">Onchocerca ochengi</name>
    <name type="common">Filarial nematode worm</name>
    <dbReference type="NCBI Taxonomy" id="42157"/>
    <lineage>
        <taxon>Eukaryota</taxon>
        <taxon>Metazoa</taxon>
        <taxon>Ecdysozoa</taxon>
        <taxon>Nematoda</taxon>
        <taxon>Chromadorea</taxon>
        <taxon>Rhabditida</taxon>
        <taxon>Spirurina</taxon>
        <taxon>Spiruromorpha</taxon>
        <taxon>Filarioidea</taxon>
        <taxon>Onchocercidae</taxon>
        <taxon>Onchocerca</taxon>
    </lineage>
</organism>
<name>A0A3P7M466_ONCOC</name>
<dbReference type="EMBL" id="UYRW01006422">
    <property type="protein sequence ID" value="VDM94418.1"/>
    <property type="molecule type" value="Genomic_DNA"/>
</dbReference>
<dbReference type="SUPFAM" id="SSF56672">
    <property type="entry name" value="DNA/RNA polymerases"/>
    <property type="match status" value="1"/>
</dbReference>
<dbReference type="AlphaFoldDB" id="A0A3P7M466"/>
<accession>A0A3P7M466</accession>
<sequence length="235" mass="27289">DVTRFLWLKDKSKEATQENLVTFRFARVPFGVVSSPFPLAAVTRHLLSEESSKLLIEIAKNLYVDNVVLTSENLWKKGMLWDEKLEPEEMRRCLEIEKAFNQFDVIEAPRWTPQEYSEMHVLVNASEKAVGLAIYARGSSSTPCKPQLIYGKTRLIPKRENRNQSASIPRLELLAVTFGVRALEFIRRKIEVEKAYLWTDNASVLHCLRKPPVRSRYISNRTDEISRCKDIEFRM</sequence>
<evidence type="ECO:0000313" key="2">
    <source>
        <dbReference type="Proteomes" id="UP000271087"/>
    </source>
</evidence>
<dbReference type="Pfam" id="PF05380">
    <property type="entry name" value="Peptidase_A17"/>
    <property type="match status" value="1"/>
</dbReference>
<dbReference type="PANTHER" id="PTHR47331:SF8">
    <property type="match status" value="1"/>
</dbReference>
<protein>
    <recommendedName>
        <fullName evidence="3">Reverse transcriptase domain-containing protein</fullName>
    </recommendedName>
</protein>
<keyword evidence="2" id="KW-1185">Reference proteome</keyword>